<dbReference type="Proteomes" id="UP001164459">
    <property type="component" value="Chromosome"/>
</dbReference>
<evidence type="ECO:0000313" key="2">
    <source>
        <dbReference type="Proteomes" id="UP001164459"/>
    </source>
</evidence>
<dbReference type="RefSeq" id="WP_269040698.1">
    <property type="nucleotide sequence ID" value="NZ_CP114040.1"/>
</dbReference>
<sequence length="43" mass="4100">MSVVLELVLLVVASVVVVGAGPEVVGASPVLGSSVGDPTLVAL</sequence>
<gene>
    <name evidence="1" type="ORF">O0S08_19500</name>
</gene>
<dbReference type="EMBL" id="CP114040">
    <property type="protein sequence ID" value="WAS98332.1"/>
    <property type="molecule type" value="Genomic_DNA"/>
</dbReference>
<evidence type="ECO:0000313" key="1">
    <source>
        <dbReference type="EMBL" id="WAS98332.1"/>
    </source>
</evidence>
<proteinExistence type="predicted"/>
<protein>
    <submittedName>
        <fullName evidence="1">Uncharacterized protein</fullName>
    </submittedName>
</protein>
<reference evidence="1" key="1">
    <citation type="submission" date="2022-11" db="EMBL/GenBank/DDBJ databases">
        <title>Minimal conservation of predation-associated metabolite biosynthetic gene clusters underscores biosynthetic potential of Myxococcota including descriptions for ten novel species: Archangium lansinium sp. nov., Myxococcus landrumus sp. nov., Nannocystis bai.</title>
        <authorList>
            <person name="Ahearne A."/>
            <person name="Stevens C."/>
            <person name="Dowd S."/>
        </authorList>
    </citation>
    <scope>NUCLEOTIDE SEQUENCE</scope>
    <source>
        <strain evidence="1">Fl3</strain>
    </source>
</reference>
<keyword evidence="2" id="KW-1185">Reference proteome</keyword>
<organism evidence="1 2">
    <name type="scientific">Nannocystis punicea</name>
    <dbReference type="NCBI Taxonomy" id="2995304"/>
    <lineage>
        <taxon>Bacteria</taxon>
        <taxon>Pseudomonadati</taxon>
        <taxon>Myxococcota</taxon>
        <taxon>Polyangia</taxon>
        <taxon>Nannocystales</taxon>
        <taxon>Nannocystaceae</taxon>
        <taxon>Nannocystis</taxon>
    </lineage>
</organism>
<name>A0ABY7HGB2_9BACT</name>
<accession>A0ABY7HGB2</accession>